<dbReference type="GO" id="GO:0016620">
    <property type="term" value="F:oxidoreductase activity, acting on the aldehyde or oxo group of donors, NAD or NADP as acceptor"/>
    <property type="evidence" value="ECO:0007669"/>
    <property type="project" value="InterPro"/>
</dbReference>
<evidence type="ECO:0000259" key="5">
    <source>
        <dbReference type="Pfam" id="PF00171"/>
    </source>
</evidence>
<dbReference type="InterPro" id="IPR015590">
    <property type="entry name" value="Aldehyde_DH_dom"/>
</dbReference>
<dbReference type="EMBL" id="BALE01000021">
    <property type="protein sequence ID" value="GAN54485.1"/>
    <property type="molecule type" value="Genomic_DNA"/>
</dbReference>
<organism evidence="6 7">
    <name type="scientific">Tanticharoenia sakaeratensis NBRC 103193</name>
    <dbReference type="NCBI Taxonomy" id="1231623"/>
    <lineage>
        <taxon>Bacteria</taxon>
        <taxon>Pseudomonadati</taxon>
        <taxon>Pseudomonadota</taxon>
        <taxon>Alphaproteobacteria</taxon>
        <taxon>Acetobacterales</taxon>
        <taxon>Acetobacteraceae</taxon>
        <taxon>Tanticharoenia</taxon>
    </lineage>
</organism>
<protein>
    <submittedName>
        <fullName evidence="6">Aldehyde dehydrogenase dhaS</fullName>
    </submittedName>
</protein>
<dbReference type="FunFam" id="3.40.605.10:FF:000007">
    <property type="entry name" value="NAD/NADP-dependent betaine aldehyde dehydrogenase"/>
    <property type="match status" value="1"/>
</dbReference>
<evidence type="ECO:0000256" key="4">
    <source>
        <dbReference type="RuleBase" id="RU003345"/>
    </source>
</evidence>
<dbReference type="PROSITE" id="PS00070">
    <property type="entry name" value="ALDEHYDE_DEHYDR_CYS"/>
    <property type="match status" value="1"/>
</dbReference>
<dbReference type="PROSITE" id="PS00687">
    <property type="entry name" value="ALDEHYDE_DEHYDR_GLU"/>
    <property type="match status" value="1"/>
</dbReference>
<evidence type="ECO:0000313" key="7">
    <source>
        <dbReference type="Proteomes" id="UP000032679"/>
    </source>
</evidence>
<dbReference type="STRING" id="1231623.Tasa_021_066"/>
<feature type="active site" evidence="3">
    <location>
        <position position="275"/>
    </location>
</feature>
<dbReference type="InterPro" id="IPR016160">
    <property type="entry name" value="Ald_DH_CS_CYS"/>
</dbReference>
<reference evidence="6 7" key="1">
    <citation type="submission" date="2012-10" db="EMBL/GenBank/DDBJ databases">
        <title>Genome sequencing of Tanticharoenia sakaeratensis NBRC 103193.</title>
        <authorList>
            <person name="Azuma Y."/>
            <person name="Hadano H."/>
            <person name="Hirakawa H."/>
            <person name="Matsushita K."/>
        </authorList>
    </citation>
    <scope>NUCLEOTIDE SEQUENCE [LARGE SCALE GENOMIC DNA]</scope>
    <source>
        <strain evidence="6 7">NBRC 103193</strain>
    </source>
</reference>
<name>A0A0D6MM32_9PROT</name>
<sequence length="502" mass="52854">MTFDQVSIDLSSVLHETAREHLARTHANLIGGVWRAPETDERIPVVDPATGQVIASIPASGAPDIDHAVAAARTALETGAWPAMPGHARGRLLRRLAELIEAEAGPLAQLEALDTGRPVFECQIVDLPGSIAMLDYMSGWASKIEGETIPVSLPPGTFHAYTEREPVGVVGVIVPWNYPLELAIWRIAPALAAGCTVVLKPAEQTSLTALRLGALIERAGFPPGVVNIVTGYGATAGAALAGHDGVDAVSFTGSTVTGRAIVQAATGNLKRVFLELGGKSPMVVMPDADLDQAIAGVAGAIFFSSGQICTAGSRLIVHDAIHDRMVDGIRRIAEGLKVGHGLDPETRLGPLVSDVQLGRVLSHLDDGAREGAAYVTGGHRLGTGGCFVAPTIATDVAPHARLLREEIFGPVLCVQRFSDADMAVRLANDTPYGLHASVWTRDLSTAHLMARRIKAGNVCINTHNFFDPAFPMGGYKQSGWGRAAGHAALEHYTEMKGIVAKL</sequence>
<dbReference type="AlphaFoldDB" id="A0A0D6MM32"/>
<evidence type="ECO:0000256" key="1">
    <source>
        <dbReference type="ARBA" id="ARBA00009986"/>
    </source>
</evidence>
<evidence type="ECO:0000256" key="3">
    <source>
        <dbReference type="PROSITE-ProRule" id="PRU10007"/>
    </source>
</evidence>
<dbReference type="InterPro" id="IPR016161">
    <property type="entry name" value="Ald_DH/histidinol_DH"/>
</dbReference>
<keyword evidence="2 4" id="KW-0560">Oxidoreductase</keyword>
<dbReference type="PANTHER" id="PTHR11699">
    <property type="entry name" value="ALDEHYDE DEHYDROGENASE-RELATED"/>
    <property type="match status" value="1"/>
</dbReference>
<evidence type="ECO:0000256" key="2">
    <source>
        <dbReference type="ARBA" id="ARBA00023002"/>
    </source>
</evidence>
<dbReference type="Pfam" id="PF00171">
    <property type="entry name" value="Aldedh"/>
    <property type="match status" value="1"/>
</dbReference>
<dbReference type="RefSeq" id="WP_053053787.1">
    <property type="nucleotide sequence ID" value="NZ_BALE01000021.1"/>
</dbReference>
<dbReference type="FunFam" id="3.40.309.10:FF:000012">
    <property type="entry name" value="Betaine aldehyde dehydrogenase"/>
    <property type="match status" value="1"/>
</dbReference>
<dbReference type="Gene3D" id="3.40.605.10">
    <property type="entry name" value="Aldehyde Dehydrogenase, Chain A, domain 1"/>
    <property type="match status" value="1"/>
</dbReference>
<dbReference type="InterPro" id="IPR016162">
    <property type="entry name" value="Ald_DH_N"/>
</dbReference>
<proteinExistence type="inferred from homology"/>
<gene>
    <name evidence="6" type="ORF">Tasa_021_066</name>
</gene>
<dbReference type="Gene3D" id="3.40.309.10">
    <property type="entry name" value="Aldehyde Dehydrogenase, Chain A, domain 2"/>
    <property type="match status" value="1"/>
</dbReference>
<dbReference type="InterPro" id="IPR029510">
    <property type="entry name" value="Ald_DH_CS_GLU"/>
</dbReference>
<dbReference type="InterPro" id="IPR016163">
    <property type="entry name" value="Ald_DH_C"/>
</dbReference>
<feature type="domain" description="Aldehyde dehydrogenase" evidence="5">
    <location>
        <begin position="34"/>
        <end position="496"/>
    </location>
</feature>
<dbReference type="SUPFAM" id="SSF53720">
    <property type="entry name" value="ALDH-like"/>
    <property type="match status" value="1"/>
</dbReference>
<evidence type="ECO:0000313" key="6">
    <source>
        <dbReference type="EMBL" id="GAN54485.1"/>
    </source>
</evidence>
<accession>A0A0D6MM32</accession>
<dbReference type="Proteomes" id="UP000032679">
    <property type="component" value="Unassembled WGS sequence"/>
</dbReference>
<keyword evidence="7" id="KW-1185">Reference proteome</keyword>
<comment type="similarity">
    <text evidence="1 4">Belongs to the aldehyde dehydrogenase family.</text>
</comment>
<comment type="caution">
    <text evidence="6">The sequence shown here is derived from an EMBL/GenBank/DDBJ whole genome shotgun (WGS) entry which is preliminary data.</text>
</comment>